<comment type="caution">
    <text evidence="5">The sequence shown here is derived from an EMBL/GenBank/DDBJ whole genome shotgun (WGS) entry which is preliminary data.</text>
</comment>
<organism evidence="5 6">
    <name type="scientific">Astyanax mexicanus</name>
    <name type="common">Blind cave fish</name>
    <name type="synonym">Astyanax fasciatus mexicanus</name>
    <dbReference type="NCBI Taxonomy" id="7994"/>
    <lineage>
        <taxon>Eukaryota</taxon>
        <taxon>Metazoa</taxon>
        <taxon>Chordata</taxon>
        <taxon>Craniata</taxon>
        <taxon>Vertebrata</taxon>
        <taxon>Euteleostomi</taxon>
        <taxon>Actinopterygii</taxon>
        <taxon>Neopterygii</taxon>
        <taxon>Teleostei</taxon>
        <taxon>Ostariophysi</taxon>
        <taxon>Characiformes</taxon>
        <taxon>Characoidei</taxon>
        <taxon>Acestrorhamphidae</taxon>
        <taxon>Acestrorhamphinae</taxon>
        <taxon>Astyanax</taxon>
    </lineage>
</organism>
<dbReference type="PROSITE" id="PS50050">
    <property type="entry name" value="TNFR_NGFR_2"/>
    <property type="match status" value="1"/>
</dbReference>
<dbReference type="InterPro" id="IPR001368">
    <property type="entry name" value="TNFR/NGFR_Cys_rich_reg"/>
</dbReference>
<protein>
    <submittedName>
        <fullName evidence="5">Tumor necrosis factor receptor superfamily member 23-like</fullName>
    </submittedName>
</protein>
<feature type="repeat" description="TNFR-Cys" evidence="1">
    <location>
        <begin position="37"/>
        <end position="79"/>
    </location>
</feature>
<dbReference type="Gene3D" id="2.10.50.10">
    <property type="entry name" value="Tumor Necrosis Factor Receptor, subunit A, domain 2"/>
    <property type="match status" value="1"/>
</dbReference>
<dbReference type="Proteomes" id="UP000752171">
    <property type="component" value="Unassembled WGS sequence"/>
</dbReference>
<keyword evidence="2" id="KW-0472">Membrane</keyword>
<evidence type="ECO:0000256" key="3">
    <source>
        <dbReference type="SAM" id="SignalP"/>
    </source>
</evidence>
<feature type="chain" id="PRO_5035737856" evidence="3">
    <location>
        <begin position="23"/>
        <end position="144"/>
    </location>
</feature>
<feature type="signal peptide" evidence="3">
    <location>
        <begin position="1"/>
        <end position="22"/>
    </location>
</feature>
<sequence length="144" mass="15774">MKPCLSVSLVLMRFLYQHSVSACPNGYHINGNTKCCLCQNEWFLVNCSMASTQCLPCTNCEQRGQKTVTQCTKFSDAVCETEPSPTPVTLAQPEWTVIALYVTASVVLLLIISATACKLYLNHKAPLDPAKKPLKTPSLTESMA</sequence>
<evidence type="ECO:0000256" key="1">
    <source>
        <dbReference type="PROSITE-ProRule" id="PRU00206"/>
    </source>
</evidence>
<keyword evidence="2" id="KW-1133">Transmembrane helix</keyword>
<evidence type="ECO:0000256" key="2">
    <source>
        <dbReference type="SAM" id="Phobius"/>
    </source>
</evidence>
<keyword evidence="3" id="KW-0732">Signal</keyword>
<dbReference type="AlphaFoldDB" id="A0A8T2KNZ2"/>
<gene>
    <name evidence="5" type="ORF">AMEX_G26665</name>
</gene>
<comment type="caution">
    <text evidence="1">Lacks conserved residue(s) required for the propagation of feature annotation.</text>
</comment>
<name>A0A8T2KNZ2_ASTMX</name>
<evidence type="ECO:0000259" key="4">
    <source>
        <dbReference type="PROSITE" id="PS50050"/>
    </source>
</evidence>
<reference evidence="5 6" key="1">
    <citation type="submission" date="2021-07" db="EMBL/GenBank/DDBJ databases">
        <authorList>
            <person name="Imarazene B."/>
            <person name="Zahm M."/>
            <person name="Klopp C."/>
            <person name="Cabau C."/>
            <person name="Beille S."/>
            <person name="Jouanno E."/>
            <person name="Castinel A."/>
            <person name="Lluch J."/>
            <person name="Gil L."/>
            <person name="Kuchtly C."/>
            <person name="Lopez Roques C."/>
            <person name="Donnadieu C."/>
            <person name="Parrinello H."/>
            <person name="Journot L."/>
            <person name="Du K."/>
            <person name="Schartl M."/>
            <person name="Retaux S."/>
            <person name="Guiguen Y."/>
        </authorList>
    </citation>
    <scope>NUCLEOTIDE SEQUENCE [LARGE SCALE GENOMIC DNA]</scope>
    <source>
        <strain evidence="5">Pach_M1</strain>
        <tissue evidence="5">Testis</tissue>
    </source>
</reference>
<proteinExistence type="predicted"/>
<dbReference type="EMBL" id="JAICCE010000024">
    <property type="protein sequence ID" value="KAG9260407.1"/>
    <property type="molecule type" value="Genomic_DNA"/>
</dbReference>
<keyword evidence="5" id="KW-0675">Receptor</keyword>
<accession>A0A8T2KNZ2</accession>
<evidence type="ECO:0000313" key="6">
    <source>
        <dbReference type="Proteomes" id="UP000752171"/>
    </source>
</evidence>
<evidence type="ECO:0000313" key="5">
    <source>
        <dbReference type="EMBL" id="KAG9260407.1"/>
    </source>
</evidence>
<keyword evidence="2" id="KW-0812">Transmembrane</keyword>
<feature type="domain" description="TNFR-Cys" evidence="4">
    <location>
        <begin position="37"/>
        <end position="79"/>
    </location>
</feature>
<feature type="transmembrane region" description="Helical" evidence="2">
    <location>
        <begin position="98"/>
        <end position="121"/>
    </location>
</feature>